<feature type="domain" description="Tyr recombinase" evidence="4">
    <location>
        <begin position="221"/>
        <end position="393"/>
    </location>
</feature>
<evidence type="ECO:0000256" key="3">
    <source>
        <dbReference type="ARBA" id="ARBA00023172"/>
    </source>
</evidence>
<dbReference type="GO" id="GO:0015074">
    <property type="term" value="P:DNA integration"/>
    <property type="evidence" value="ECO:0007669"/>
    <property type="project" value="InterPro"/>
</dbReference>
<name>A0AAJ1R5H6_9FLAO</name>
<evidence type="ECO:0000256" key="1">
    <source>
        <dbReference type="ARBA" id="ARBA00008857"/>
    </source>
</evidence>
<comment type="caution">
    <text evidence="5">The sequence shown here is derived from an EMBL/GenBank/DDBJ whole genome shotgun (WGS) entry which is preliminary data.</text>
</comment>
<dbReference type="Gene3D" id="1.10.443.10">
    <property type="entry name" value="Intergrase catalytic core"/>
    <property type="match status" value="1"/>
</dbReference>
<dbReference type="InterPro" id="IPR035386">
    <property type="entry name" value="Arm-DNA-bind_5"/>
</dbReference>
<organism evidence="5 6">
    <name type="scientific">Chryseobacterium gambrini</name>
    <dbReference type="NCBI Taxonomy" id="373672"/>
    <lineage>
        <taxon>Bacteria</taxon>
        <taxon>Pseudomonadati</taxon>
        <taxon>Bacteroidota</taxon>
        <taxon>Flavobacteriia</taxon>
        <taxon>Flavobacteriales</taxon>
        <taxon>Weeksellaceae</taxon>
        <taxon>Chryseobacterium group</taxon>
        <taxon>Chryseobacterium</taxon>
    </lineage>
</organism>
<dbReference type="GO" id="GO:0006310">
    <property type="term" value="P:DNA recombination"/>
    <property type="evidence" value="ECO:0007669"/>
    <property type="project" value="UniProtKB-KW"/>
</dbReference>
<dbReference type="AlphaFoldDB" id="A0AAJ1R5H6"/>
<reference evidence="5" key="1">
    <citation type="submission" date="2023-06" db="EMBL/GenBank/DDBJ databases">
        <title>Two Chryseobacterium gambrini strains from China.</title>
        <authorList>
            <person name="Zeng J."/>
            <person name="Wu Y."/>
        </authorList>
    </citation>
    <scope>NUCLEOTIDE SEQUENCE</scope>
    <source>
        <strain evidence="5">SQ219</strain>
    </source>
</reference>
<dbReference type="CDD" id="cd01185">
    <property type="entry name" value="INTN1_C_like"/>
    <property type="match status" value="1"/>
</dbReference>
<proteinExistence type="inferred from homology"/>
<protein>
    <submittedName>
        <fullName evidence="5">Site-specific integrase</fullName>
    </submittedName>
</protein>
<dbReference type="Pfam" id="PF17293">
    <property type="entry name" value="Arm-DNA-bind_5"/>
    <property type="match status" value="1"/>
</dbReference>
<dbReference type="SUPFAM" id="SSF56349">
    <property type="entry name" value="DNA breaking-rejoining enzymes"/>
    <property type="match status" value="1"/>
</dbReference>
<dbReference type="InterPro" id="IPR002104">
    <property type="entry name" value="Integrase_catalytic"/>
</dbReference>
<gene>
    <name evidence="5" type="ORF">QX233_05960</name>
</gene>
<dbReference type="EMBL" id="JAUHGV010000005">
    <property type="protein sequence ID" value="MDN4011993.1"/>
    <property type="molecule type" value="Genomic_DNA"/>
</dbReference>
<evidence type="ECO:0000256" key="2">
    <source>
        <dbReference type="ARBA" id="ARBA00023125"/>
    </source>
</evidence>
<keyword evidence="3" id="KW-0233">DNA recombination</keyword>
<dbReference type="Pfam" id="PF13102">
    <property type="entry name" value="Phage_int_SAM_5"/>
    <property type="match status" value="1"/>
</dbReference>
<dbReference type="InterPro" id="IPR010998">
    <property type="entry name" value="Integrase_recombinase_N"/>
</dbReference>
<dbReference type="Gene3D" id="1.10.150.130">
    <property type="match status" value="1"/>
</dbReference>
<dbReference type="Proteomes" id="UP001225933">
    <property type="component" value="Unassembled WGS sequence"/>
</dbReference>
<keyword evidence="2" id="KW-0238">DNA-binding</keyword>
<dbReference type="Pfam" id="PF00589">
    <property type="entry name" value="Phage_integrase"/>
    <property type="match status" value="1"/>
</dbReference>
<evidence type="ECO:0000259" key="4">
    <source>
        <dbReference type="PROSITE" id="PS51898"/>
    </source>
</evidence>
<dbReference type="InterPro" id="IPR025269">
    <property type="entry name" value="SAM-like_dom"/>
</dbReference>
<dbReference type="InterPro" id="IPR011010">
    <property type="entry name" value="DNA_brk_join_enz"/>
</dbReference>
<dbReference type="PANTHER" id="PTHR30349:SF64">
    <property type="entry name" value="PROPHAGE INTEGRASE INTD-RELATED"/>
    <property type="match status" value="1"/>
</dbReference>
<dbReference type="PANTHER" id="PTHR30349">
    <property type="entry name" value="PHAGE INTEGRASE-RELATED"/>
    <property type="match status" value="1"/>
</dbReference>
<evidence type="ECO:0000313" key="6">
    <source>
        <dbReference type="Proteomes" id="UP001225933"/>
    </source>
</evidence>
<evidence type="ECO:0000313" key="5">
    <source>
        <dbReference type="EMBL" id="MDN4011993.1"/>
    </source>
</evidence>
<dbReference type="PROSITE" id="PS51898">
    <property type="entry name" value="TYR_RECOMBINASE"/>
    <property type="match status" value="1"/>
</dbReference>
<dbReference type="RefSeq" id="WP_214587744.1">
    <property type="nucleotide sequence ID" value="NZ_JAUHGV010000005.1"/>
</dbReference>
<dbReference type="GO" id="GO:0003677">
    <property type="term" value="F:DNA binding"/>
    <property type="evidence" value="ECO:0007669"/>
    <property type="project" value="UniProtKB-KW"/>
</dbReference>
<accession>A0AAJ1R5H6</accession>
<sequence length="400" mass="46791">MNINKISILFLIAKSRINSLGKCSIRCRITYEKKRYEFATGLFINPNNWIASKQKAHPPNSDNNQINTQLSLIKQDINQAFLFLQVQEKDFDVDDIYRQYKGENIKQEKSIMEVFHLHITKQEKLIGISTTQVSVAKFYQTQAHVKSFIKYQYNKSDYLLKDMTMAFITEFEFYLKAEKQFKQNTVHKTIQRFKQIVKLAVGLDYLAKDPFLLYKNRKPKKQVVFLSKEELEALEKYQFASERLQQVADMFIFCCYTGLAYTEMANLKACNIQTGYDSNKWIHIHRQKTKRDYDIPLLSKAESILDKYRTETQLLPVITNQKFNSYLKEIAEIVGIAKNLTHHLARKTFASTILLYNDVPMEIVSELLGHSEIGITQQHYAKVVKKKIGEQMSKLNSKLK</sequence>
<dbReference type="InterPro" id="IPR050090">
    <property type="entry name" value="Tyrosine_recombinase_XerCD"/>
</dbReference>
<comment type="similarity">
    <text evidence="1">Belongs to the 'phage' integrase family.</text>
</comment>
<dbReference type="InterPro" id="IPR013762">
    <property type="entry name" value="Integrase-like_cat_sf"/>
</dbReference>